<dbReference type="NCBIfam" id="TIGR02034">
    <property type="entry name" value="CysN"/>
    <property type="match status" value="1"/>
</dbReference>
<evidence type="ECO:0000256" key="12">
    <source>
        <dbReference type="ARBA" id="ARBA00023134"/>
    </source>
</evidence>
<accession>A0A840Y0L8</accession>
<dbReference type="GO" id="GO:0070814">
    <property type="term" value="P:hydrogen sulfide biosynthetic process"/>
    <property type="evidence" value="ECO:0007669"/>
    <property type="project" value="UniProtKB-UniRule"/>
</dbReference>
<dbReference type="HAMAP" id="MF_00062">
    <property type="entry name" value="Sulf_adenylyltr_sub1"/>
    <property type="match status" value="1"/>
</dbReference>
<comment type="catalytic activity">
    <reaction evidence="1 17">
        <text>adenosine 5'-phosphosulfate + ATP = 3'-phosphoadenylyl sulfate + ADP + H(+)</text>
        <dbReference type="Rhea" id="RHEA:24152"/>
        <dbReference type="ChEBI" id="CHEBI:15378"/>
        <dbReference type="ChEBI" id="CHEBI:30616"/>
        <dbReference type="ChEBI" id="CHEBI:58243"/>
        <dbReference type="ChEBI" id="CHEBI:58339"/>
        <dbReference type="ChEBI" id="CHEBI:456216"/>
        <dbReference type="EC" id="2.7.1.25"/>
    </reaction>
</comment>
<evidence type="ECO:0000256" key="9">
    <source>
        <dbReference type="ARBA" id="ARBA00022741"/>
    </source>
</evidence>
<evidence type="ECO:0000256" key="16">
    <source>
        <dbReference type="HAMAP-Rule" id="MF_00062"/>
    </source>
</evidence>
<evidence type="ECO:0000256" key="1">
    <source>
        <dbReference type="ARBA" id="ARBA00001823"/>
    </source>
</evidence>
<feature type="binding site" evidence="16">
    <location>
        <begin position="98"/>
        <end position="102"/>
    </location>
    <ligand>
        <name>GTP</name>
        <dbReference type="ChEBI" id="CHEBI:37565"/>
    </ligand>
</feature>
<keyword evidence="7 16" id="KW-0808">Transferase</keyword>
<dbReference type="EC" id="2.7.7.4" evidence="16"/>
<dbReference type="PROSITE" id="PS00301">
    <property type="entry name" value="G_TR_1"/>
    <property type="match status" value="1"/>
</dbReference>
<comment type="pathway">
    <text evidence="17">Sulfur metabolism; hydrogen sulfide biosynthesis; sulfite from sulfate: step 2/3.</text>
</comment>
<dbReference type="NCBIfam" id="TIGR00455">
    <property type="entry name" value="apsK"/>
    <property type="match status" value="1"/>
</dbReference>
<dbReference type="Gene3D" id="2.40.30.10">
    <property type="entry name" value="Translation factors"/>
    <property type="match status" value="2"/>
</dbReference>
<evidence type="ECO:0000256" key="7">
    <source>
        <dbReference type="ARBA" id="ARBA00022679"/>
    </source>
</evidence>
<keyword evidence="6" id="KW-0536">Nodulation</keyword>
<dbReference type="InterPro" id="IPR009001">
    <property type="entry name" value="Transl_elong_EF1A/Init_IF2_C"/>
</dbReference>
<comment type="function">
    <text evidence="17">Catalyzes the synthesis of activated sulfate.</text>
</comment>
<dbReference type="SUPFAM" id="SSF50447">
    <property type="entry name" value="Translation proteins"/>
    <property type="match status" value="1"/>
</dbReference>
<dbReference type="PANTHER" id="PTHR23115">
    <property type="entry name" value="TRANSLATION FACTOR"/>
    <property type="match status" value="1"/>
</dbReference>
<comment type="catalytic activity">
    <reaction evidence="15 16">
        <text>sulfate + ATP + H(+) = adenosine 5'-phosphosulfate + diphosphate</text>
        <dbReference type="Rhea" id="RHEA:18133"/>
        <dbReference type="ChEBI" id="CHEBI:15378"/>
        <dbReference type="ChEBI" id="CHEBI:16189"/>
        <dbReference type="ChEBI" id="CHEBI:30616"/>
        <dbReference type="ChEBI" id="CHEBI:33019"/>
        <dbReference type="ChEBI" id="CHEBI:58243"/>
        <dbReference type="EC" id="2.7.7.4"/>
    </reaction>
</comment>
<dbReference type="HAMAP" id="MF_00065">
    <property type="entry name" value="Adenylyl_sulf_kinase"/>
    <property type="match status" value="1"/>
</dbReference>
<dbReference type="CDD" id="cd03695">
    <property type="entry name" value="CysN_NodQ_II"/>
    <property type="match status" value="1"/>
</dbReference>
<dbReference type="FunFam" id="3.40.50.300:FF:000119">
    <property type="entry name" value="Sulfate adenylyltransferase subunit 1"/>
    <property type="match status" value="1"/>
</dbReference>
<keyword evidence="9 16" id="KW-0547">Nucleotide-binding</keyword>
<dbReference type="Proteomes" id="UP000562254">
    <property type="component" value="Unassembled WGS sequence"/>
</dbReference>
<evidence type="ECO:0000256" key="17">
    <source>
        <dbReference type="HAMAP-Rule" id="MF_00065"/>
    </source>
</evidence>
<dbReference type="InterPro" id="IPR050100">
    <property type="entry name" value="TRAFAC_GTPase_members"/>
</dbReference>
<feature type="binding site" evidence="17">
    <location>
        <begin position="455"/>
        <end position="462"/>
    </location>
    <ligand>
        <name>ATP</name>
        <dbReference type="ChEBI" id="CHEBI:30616"/>
    </ligand>
</feature>
<comment type="similarity">
    <text evidence="3">In the C-terminal section; belongs to the APS kinase family.</text>
</comment>
<dbReference type="SUPFAM" id="SSF52540">
    <property type="entry name" value="P-loop containing nucleoside triphosphate hydrolases"/>
    <property type="match status" value="2"/>
</dbReference>
<dbReference type="EMBL" id="JACIJE010000004">
    <property type="protein sequence ID" value="MBB5689571.1"/>
    <property type="molecule type" value="Genomic_DNA"/>
</dbReference>
<dbReference type="InterPro" id="IPR002891">
    <property type="entry name" value="APS"/>
</dbReference>
<dbReference type="PROSITE" id="PS51722">
    <property type="entry name" value="G_TR_2"/>
    <property type="match status" value="1"/>
</dbReference>
<reference evidence="19 20" key="1">
    <citation type="submission" date="2020-08" db="EMBL/GenBank/DDBJ databases">
        <title>Genomic Encyclopedia of Type Strains, Phase IV (KMG-IV): sequencing the most valuable type-strain genomes for metagenomic binning, comparative biology and taxonomic classification.</title>
        <authorList>
            <person name="Goeker M."/>
        </authorList>
    </citation>
    <scope>NUCLEOTIDE SEQUENCE [LARGE SCALE GENOMIC DNA]</scope>
    <source>
        <strain evidence="19 20">DSM 25895</strain>
    </source>
</reference>
<dbReference type="GO" id="GO:0000103">
    <property type="term" value="P:sulfate assimilation"/>
    <property type="evidence" value="ECO:0007669"/>
    <property type="project" value="UniProtKB-UniRule"/>
</dbReference>
<dbReference type="GO" id="GO:0005524">
    <property type="term" value="F:ATP binding"/>
    <property type="evidence" value="ECO:0007669"/>
    <property type="project" value="UniProtKB-UniRule"/>
</dbReference>
<gene>
    <name evidence="17" type="primary">cysC</name>
    <name evidence="16" type="synonym">cysN</name>
    <name evidence="19" type="ORF">FHS88_001696</name>
</gene>
<dbReference type="RefSeq" id="WP_184483534.1">
    <property type="nucleotide sequence ID" value="NZ_JAAEDJ010000115.1"/>
</dbReference>
<dbReference type="CDD" id="cd02027">
    <property type="entry name" value="APSK"/>
    <property type="match status" value="1"/>
</dbReference>
<dbReference type="EC" id="2.7.1.25" evidence="17"/>
<dbReference type="NCBIfam" id="NF003013">
    <property type="entry name" value="PRK03846.1"/>
    <property type="match status" value="1"/>
</dbReference>
<dbReference type="InterPro" id="IPR044139">
    <property type="entry name" value="CysN_NoDQ_III"/>
</dbReference>
<evidence type="ECO:0000259" key="18">
    <source>
        <dbReference type="PROSITE" id="PS51722"/>
    </source>
</evidence>
<keyword evidence="13" id="KW-0511">Multifunctional enzyme</keyword>
<dbReference type="InterPro" id="IPR027417">
    <property type="entry name" value="P-loop_NTPase"/>
</dbReference>
<keyword evidence="11 16" id="KW-0067">ATP-binding</keyword>
<dbReference type="GO" id="GO:0005525">
    <property type="term" value="F:GTP binding"/>
    <property type="evidence" value="ECO:0007669"/>
    <property type="project" value="UniProtKB-UniRule"/>
</dbReference>
<protein>
    <recommendedName>
        <fullName evidence="16 17">Multifunctional fusion protein</fullName>
    </recommendedName>
    <domain>
        <recommendedName>
            <fullName evidence="16">Sulfate adenylyltransferase subunit 1</fullName>
            <ecNumber evidence="16">2.7.7.4</ecNumber>
        </recommendedName>
        <alternativeName>
            <fullName evidence="16">ATP-sulfurylase large subunit</fullName>
        </alternativeName>
        <alternativeName>
            <fullName evidence="16">Sulfate adenylate transferase</fullName>
            <shortName evidence="16">SAT</shortName>
        </alternativeName>
    </domain>
    <domain>
        <recommendedName>
            <fullName evidence="17">Adenylyl-sulfate kinase</fullName>
            <ecNumber evidence="17">2.7.1.25</ecNumber>
        </recommendedName>
        <alternativeName>
            <fullName evidence="17">APS kinase</fullName>
        </alternativeName>
        <alternativeName>
            <fullName evidence="17">ATP adenosine-5'-phosphosulfate 3'-phosphotransferase</fullName>
        </alternativeName>
        <alternativeName>
            <fullName evidence="17">Adenosine-5'-phosphosulfate kinase</fullName>
        </alternativeName>
    </domain>
</protein>
<dbReference type="InterPro" id="IPR054696">
    <property type="entry name" value="GTP-eEF1A_C"/>
</dbReference>
<evidence type="ECO:0000256" key="13">
    <source>
        <dbReference type="ARBA" id="ARBA00023268"/>
    </source>
</evidence>
<comment type="function">
    <text evidence="16">With CysD forms the ATP sulfurylase (ATPS) that catalyzes the adenylation of sulfate producing adenosine 5'-phosphosulfate (APS) and diphosphate, the first enzymatic step in sulfur assimilation pathway. APS synthesis involves the formation of a high-energy phosphoric-sulfuric acid anhydride bond driven by GTP hydrolysis by CysN coupled to ATP hydrolysis by CysD.</text>
</comment>
<comment type="subunit">
    <text evidence="5">Sulfate-activating enzymes, NodP and NodQ, may be physically associated.</text>
</comment>
<dbReference type="InterPro" id="IPR031157">
    <property type="entry name" value="G_TR_CS"/>
</dbReference>
<dbReference type="Pfam" id="PF22594">
    <property type="entry name" value="GTP-eEF1A_C"/>
    <property type="match status" value="1"/>
</dbReference>
<feature type="active site" description="Phosphoserine intermediate" evidence="17">
    <location>
        <position position="529"/>
    </location>
</feature>
<dbReference type="UniPathway" id="UPA00140">
    <property type="reaction ID" value="UER00204"/>
</dbReference>
<sequence length="621" mass="67771">MMTPRAPGSRELLRFLTCGSVDDGKSTLIGRLLFDSQLIFEDTLAAITRDSRKHGTTGEEVDLALLVDGLEAERQQGITIDVAYRFFATPRRSFIVADTPGHEQYTRNMATGASGASLAVILIDARKGVLTQTRRHSYICSLLGIRDIVVAVNKIDLVNFSEDTFDRIVGDYVTFAAGLGFRSVVPIPLSARYGDNVAARSGNTPWYHGPSLIEHLEGVDVTQDLASRPFRFPVQWVNRPDADFRGFAGTIASGRIAPGDQVVVAASGKATRIARIVTADGDLAAAEAGQAVTLTLTDEVDVARGDILVRPAERPPVADQFAAHLLWMDEEPMLPGRSYMMRIGNIWTPCSVTSIRHRVDVNTLEEHAARRLALNEIGFCNFSAGQAVPLDPYAENRATGAFILVDRFTNRTAGAGMVAFPLRRATNIHQERFTVDKAARAALSGNAPMVLWFTGLSGSGKSTIANIVEQALHRAGRQTYTLDGDNVRHGLCRDLGFTAEDRVENIRRVGEVAKLMVDAGLVVLCSFISPFRAERRMVREMLAEGEFLEIFVDTPIEACMARDPKGLYAKARAGQIRNFTGIDSPYEPPEAPELLLRTADRSPEACAEEVLAALRARGVQC</sequence>
<comment type="similarity">
    <text evidence="16">Belongs to the TRAFAC class translation factor GTPase superfamily. Classic translation factor GTPase family. CysN/NodQ subfamily.</text>
</comment>
<name>A0A840Y0L8_9PROT</name>
<feature type="binding site" evidence="16">
    <location>
        <begin position="153"/>
        <end position="156"/>
    </location>
    <ligand>
        <name>GTP</name>
        <dbReference type="ChEBI" id="CHEBI:37565"/>
    </ligand>
</feature>
<dbReference type="Pfam" id="PF01583">
    <property type="entry name" value="APS_kinase"/>
    <property type="match status" value="1"/>
</dbReference>
<dbReference type="GO" id="GO:0003924">
    <property type="term" value="F:GTPase activity"/>
    <property type="evidence" value="ECO:0007669"/>
    <property type="project" value="InterPro"/>
</dbReference>
<dbReference type="InterPro" id="IPR000795">
    <property type="entry name" value="T_Tr_GTP-bd_dom"/>
</dbReference>
<dbReference type="InterPro" id="IPR009000">
    <property type="entry name" value="Transl_B-barrel_sf"/>
</dbReference>
<dbReference type="CDD" id="cd04095">
    <property type="entry name" value="CysN_NoDQ_III"/>
    <property type="match status" value="1"/>
</dbReference>
<comment type="caution">
    <text evidence="19">The sequence shown here is derived from an EMBL/GenBank/DDBJ whole genome shotgun (WGS) entry which is preliminary data.</text>
</comment>
<evidence type="ECO:0000256" key="10">
    <source>
        <dbReference type="ARBA" id="ARBA00022777"/>
    </source>
</evidence>
<comment type="function">
    <text evidence="2">APS kinase catalyzes the synthesis of activated sulfate.</text>
</comment>
<feature type="domain" description="Tr-type G" evidence="18">
    <location>
        <begin position="10"/>
        <end position="224"/>
    </location>
</feature>
<keyword evidence="10 17" id="KW-0418">Kinase</keyword>
<organism evidence="19 20">
    <name type="scientific">Neoroseomonas alkaliterrae</name>
    <dbReference type="NCBI Taxonomy" id="1452450"/>
    <lineage>
        <taxon>Bacteria</taxon>
        <taxon>Pseudomonadati</taxon>
        <taxon>Pseudomonadota</taxon>
        <taxon>Alphaproteobacteria</taxon>
        <taxon>Acetobacterales</taxon>
        <taxon>Acetobacteraceae</taxon>
        <taxon>Neoroseomonas</taxon>
    </lineage>
</organism>
<dbReference type="NCBIfam" id="NF004035">
    <property type="entry name" value="PRK05506.1"/>
    <property type="match status" value="1"/>
</dbReference>
<dbReference type="AlphaFoldDB" id="A0A840Y0L8"/>
<comment type="subunit">
    <text evidence="16">Heterodimer composed of CysD, the smaller subunit, and CysN.</text>
</comment>
<keyword evidence="12 16" id="KW-0342">GTP-binding</keyword>
<evidence type="ECO:0000256" key="8">
    <source>
        <dbReference type="ARBA" id="ARBA00022695"/>
    </source>
</evidence>
<dbReference type="Gene3D" id="3.40.50.300">
    <property type="entry name" value="P-loop containing nucleotide triphosphate hydrolases"/>
    <property type="match status" value="2"/>
</dbReference>
<dbReference type="CDD" id="cd04166">
    <property type="entry name" value="CysN_ATPS"/>
    <property type="match status" value="1"/>
</dbReference>
<dbReference type="GO" id="GO:0004020">
    <property type="term" value="F:adenylylsulfate kinase activity"/>
    <property type="evidence" value="ECO:0007669"/>
    <property type="project" value="UniProtKB-UniRule"/>
</dbReference>
<feature type="binding site" evidence="16">
    <location>
        <begin position="19"/>
        <end position="26"/>
    </location>
    <ligand>
        <name>GTP</name>
        <dbReference type="ChEBI" id="CHEBI:37565"/>
    </ligand>
</feature>
<evidence type="ECO:0000256" key="2">
    <source>
        <dbReference type="ARBA" id="ARBA00002357"/>
    </source>
</evidence>
<evidence type="ECO:0000313" key="19">
    <source>
        <dbReference type="EMBL" id="MBB5689571.1"/>
    </source>
</evidence>
<proteinExistence type="inferred from homology"/>
<dbReference type="PRINTS" id="PR00315">
    <property type="entry name" value="ELONGATNFCT"/>
</dbReference>
<dbReference type="GO" id="GO:0004781">
    <property type="term" value="F:sulfate adenylyltransferase (ATP) activity"/>
    <property type="evidence" value="ECO:0007669"/>
    <property type="project" value="UniProtKB-UniRule"/>
</dbReference>
<comment type="function">
    <text evidence="14">Proposed to provide activated sulfate for transfer to Nod factor. ATP sulfurylase may be the GTPase, regulating ATP sulfurylase activity.</text>
</comment>
<keyword evidence="20" id="KW-1185">Reference proteome</keyword>
<comment type="pathway">
    <text evidence="16">Sulfur metabolism; hydrogen sulfide biosynthesis; sulfite from sulfate: step 1/3.</text>
</comment>
<evidence type="ECO:0000256" key="5">
    <source>
        <dbReference type="ARBA" id="ARBA00011760"/>
    </source>
</evidence>
<dbReference type="InterPro" id="IPR011779">
    <property type="entry name" value="SO4_adenylTrfase_lsu"/>
</dbReference>
<evidence type="ECO:0000256" key="14">
    <source>
        <dbReference type="ARBA" id="ARBA00024872"/>
    </source>
</evidence>
<dbReference type="InterPro" id="IPR059117">
    <property type="entry name" value="APS_kinase_dom"/>
</dbReference>
<evidence type="ECO:0000256" key="3">
    <source>
        <dbReference type="ARBA" id="ARBA00005438"/>
    </source>
</evidence>
<evidence type="ECO:0000256" key="4">
    <source>
        <dbReference type="ARBA" id="ARBA00007237"/>
    </source>
</evidence>
<evidence type="ECO:0000256" key="15">
    <source>
        <dbReference type="ARBA" id="ARBA00049370"/>
    </source>
</evidence>
<dbReference type="InterPro" id="IPR044138">
    <property type="entry name" value="CysN_II"/>
</dbReference>
<comment type="similarity">
    <text evidence="17">Belongs to the APS kinase family.</text>
</comment>
<dbReference type="FunFam" id="3.40.50.300:FF:000212">
    <property type="entry name" value="Adenylyl-sulfate kinase"/>
    <property type="match status" value="1"/>
</dbReference>
<dbReference type="Pfam" id="PF00009">
    <property type="entry name" value="GTP_EFTU"/>
    <property type="match status" value="1"/>
</dbReference>
<evidence type="ECO:0000256" key="6">
    <source>
        <dbReference type="ARBA" id="ARBA00022458"/>
    </source>
</evidence>
<dbReference type="NCBIfam" id="NF003478">
    <property type="entry name" value="PRK05124.1"/>
    <property type="match status" value="1"/>
</dbReference>
<dbReference type="SUPFAM" id="SSF50465">
    <property type="entry name" value="EF-Tu/eEF-1alpha/eIF2-gamma C-terminal domain"/>
    <property type="match status" value="1"/>
</dbReference>
<evidence type="ECO:0000313" key="20">
    <source>
        <dbReference type="Proteomes" id="UP000562254"/>
    </source>
</evidence>
<comment type="similarity">
    <text evidence="4">In the N-terminal section; belongs to the TRAFAC class translation factor GTPase superfamily. Classic translation factor GTPase family. CysN/NodQ subfamily.</text>
</comment>
<dbReference type="InterPro" id="IPR041757">
    <property type="entry name" value="CysN_GTP-bd"/>
</dbReference>
<keyword evidence="17" id="KW-0597">Phosphoprotein</keyword>
<evidence type="ECO:0000256" key="11">
    <source>
        <dbReference type="ARBA" id="ARBA00022840"/>
    </source>
</evidence>
<keyword evidence="8 16" id="KW-0548">Nucleotidyltransferase</keyword>